<keyword evidence="4" id="KW-1185">Reference proteome</keyword>
<dbReference type="KEGG" id="eus:EUTSA_v10010992mg"/>
<feature type="domain" description="SUEL-type lectin" evidence="2">
    <location>
        <begin position="64"/>
        <end position="133"/>
    </location>
</feature>
<dbReference type="InterPro" id="IPR043159">
    <property type="entry name" value="Lectin_gal-bd_sf"/>
</dbReference>
<organism evidence="3 4">
    <name type="scientific">Eutrema salsugineum</name>
    <name type="common">Saltwater cress</name>
    <name type="synonym">Sisymbrium salsugineum</name>
    <dbReference type="NCBI Taxonomy" id="72664"/>
    <lineage>
        <taxon>Eukaryota</taxon>
        <taxon>Viridiplantae</taxon>
        <taxon>Streptophyta</taxon>
        <taxon>Embryophyta</taxon>
        <taxon>Tracheophyta</taxon>
        <taxon>Spermatophyta</taxon>
        <taxon>Magnoliopsida</taxon>
        <taxon>eudicotyledons</taxon>
        <taxon>Gunneridae</taxon>
        <taxon>Pentapetalae</taxon>
        <taxon>rosids</taxon>
        <taxon>malvids</taxon>
        <taxon>Brassicales</taxon>
        <taxon>Brassicaceae</taxon>
        <taxon>Eutremeae</taxon>
        <taxon>Eutrema</taxon>
    </lineage>
</organism>
<evidence type="ECO:0000259" key="2">
    <source>
        <dbReference type="PROSITE" id="PS50228"/>
    </source>
</evidence>
<dbReference type="Proteomes" id="UP000030689">
    <property type="component" value="Unassembled WGS sequence"/>
</dbReference>
<dbReference type="GO" id="GO:0030246">
    <property type="term" value="F:carbohydrate binding"/>
    <property type="evidence" value="ECO:0007669"/>
    <property type="project" value="InterPro"/>
</dbReference>
<proteinExistence type="predicted"/>
<protein>
    <recommendedName>
        <fullName evidence="2">SUEL-type lectin domain-containing protein</fullName>
    </recommendedName>
</protein>
<sequence length="135" mass="14810">MDTSHCLCRHGFILLLVLFHSSVFGLASKMDISDDANGIKIDSNRQRYLSNSNQRGKEYTVYVITKIDFADYGNPTGTCGDFRHGNCSAQATLRLVKKNCLGKNKCVLLVTDEMFGPSHCKGAPTLAVQTTCTKA</sequence>
<gene>
    <name evidence="3" type="ORF">EUTSA_v10010992mg</name>
</gene>
<reference evidence="3 4" key="1">
    <citation type="journal article" date="2013" name="Front. Plant Sci.">
        <title>The Reference Genome of the Halophytic Plant Eutrema salsugineum.</title>
        <authorList>
            <person name="Yang R."/>
            <person name="Jarvis D.E."/>
            <person name="Chen H."/>
            <person name="Beilstein M.A."/>
            <person name="Grimwood J."/>
            <person name="Jenkins J."/>
            <person name="Shu S."/>
            <person name="Prochnik S."/>
            <person name="Xin M."/>
            <person name="Ma C."/>
            <person name="Schmutz J."/>
            <person name="Wing R.A."/>
            <person name="Mitchell-Olds T."/>
            <person name="Schumaker K.S."/>
            <person name="Wang X."/>
        </authorList>
    </citation>
    <scope>NUCLEOTIDE SEQUENCE [LARGE SCALE GENOMIC DNA]</scope>
</reference>
<accession>V4L4C1</accession>
<keyword evidence="1" id="KW-0732">Signal</keyword>
<name>V4L4C1_EUTSA</name>
<evidence type="ECO:0000256" key="1">
    <source>
        <dbReference type="SAM" id="SignalP"/>
    </source>
</evidence>
<evidence type="ECO:0000313" key="3">
    <source>
        <dbReference type="EMBL" id="ESQ45180.1"/>
    </source>
</evidence>
<dbReference type="Gene3D" id="2.60.120.740">
    <property type="match status" value="1"/>
</dbReference>
<dbReference type="Gramene" id="ESQ45180">
    <property type="protein sequence ID" value="ESQ45180"/>
    <property type="gene ID" value="EUTSA_v10010992mg"/>
</dbReference>
<dbReference type="OMA" id="DDANGIK"/>
<dbReference type="EMBL" id="KI517435">
    <property type="protein sequence ID" value="ESQ45180.1"/>
    <property type="molecule type" value="Genomic_DNA"/>
</dbReference>
<dbReference type="CDD" id="cd22842">
    <property type="entry name" value="Gal_Rha_Lectin_BGal"/>
    <property type="match status" value="1"/>
</dbReference>
<feature type="chain" id="PRO_5004721514" description="SUEL-type lectin domain-containing protein" evidence="1">
    <location>
        <begin position="28"/>
        <end position="135"/>
    </location>
</feature>
<dbReference type="eggNOG" id="KOG0496">
    <property type="taxonomic scope" value="Eukaryota"/>
</dbReference>
<feature type="signal peptide" evidence="1">
    <location>
        <begin position="1"/>
        <end position="27"/>
    </location>
</feature>
<evidence type="ECO:0000313" key="4">
    <source>
        <dbReference type="Proteomes" id="UP000030689"/>
    </source>
</evidence>
<dbReference type="PROSITE" id="PS50228">
    <property type="entry name" value="SUEL_LECTIN"/>
    <property type="match status" value="1"/>
</dbReference>
<dbReference type="Pfam" id="PF02140">
    <property type="entry name" value="SUEL_Lectin"/>
    <property type="match status" value="1"/>
</dbReference>
<dbReference type="InterPro" id="IPR000922">
    <property type="entry name" value="Lectin_gal-bd_dom"/>
</dbReference>
<dbReference type="AlphaFoldDB" id="V4L4C1"/>